<comment type="caution">
    <text evidence="2">The sequence shown here is derived from an EMBL/GenBank/DDBJ whole genome shotgun (WGS) entry which is preliminary data.</text>
</comment>
<protein>
    <submittedName>
        <fullName evidence="2">Uncharacterized protein</fullName>
    </submittedName>
</protein>
<evidence type="ECO:0000313" key="3">
    <source>
        <dbReference type="Proteomes" id="UP001152622"/>
    </source>
</evidence>
<proteinExistence type="predicted"/>
<evidence type="ECO:0000313" key="2">
    <source>
        <dbReference type="EMBL" id="KAJ8360038.1"/>
    </source>
</evidence>
<gene>
    <name evidence="2" type="ORF">SKAU_G00165630</name>
</gene>
<dbReference type="Proteomes" id="UP001152622">
    <property type="component" value="Chromosome 5"/>
</dbReference>
<keyword evidence="3" id="KW-1185">Reference proteome</keyword>
<sequence>MSLKQPQGRALYPPKNFTDMVTFLQPQASHDFASKLLIWHGLLGLCKPASPSWQAISEASGADNGSPCDGSPTARLQHYGPGKGGCVTPSLLGAALRTA</sequence>
<name>A0A9Q1FJC9_SYNKA</name>
<dbReference type="AlphaFoldDB" id="A0A9Q1FJC9"/>
<organism evidence="2 3">
    <name type="scientific">Synaphobranchus kaupii</name>
    <name type="common">Kaup's arrowtooth eel</name>
    <dbReference type="NCBI Taxonomy" id="118154"/>
    <lineage>
        <taxon>Eukaryota</taxon>
        <taxon>Metazoa</taxon>
        <taxon>Chordata</taxon>
        <taxon>Craniata</taxon>
        <taxon>Vertebrata</taxon>
        <taxon>Euteleostomi</taxon>
        <taxon>Actinopterygii</taxon>
        <taxon>Neopterygii</taxon>
        <taxon>Teleostei</taxon>
        <taxon>Anguilliformes</taxon>
        <taxon>Synaphobranchidae</taxon>
        <taxon>Synaphobranchus</taxon>
    </lineage>
</organism>
<accession>A0A9Q1FJC9</accession>
<dbReference type="EMBL" id="JAINUF010000005">
    <property type="protein sequence ID" value="KAJ8360038.1"/>
    <property type="molecule type" value="Genomic_DNA"/>
</dbReference>
<feature type="region of interest" description="Disordered" evidence="1">
    <location>
        <begin position="57"/>
        <end position="84"/>
    </location>
</feature>
<reference evidence="2" key="1">
    <citation type="journal article" date="2023" name="Science">
        <title>Genome structures resolve the early diversification of teleost fishes.</title>
        <authorList>
            <person name="Parey E."/>
            <person name="Louis A."/>
            <person name="Montfort J."/>
            <person name="Bouchez O."/>
            <person name="Roques C."/>
            <person name="Iampietro C."/>
            <person name="Lluch J."/>
            <person name="Castinel A."/>
            <person name="Donnadieu C."/>
            <person name="Desvignes T."/>
            <person name="Floi Bucao C."/>
            <person name="Jouanno E."/>
            <person name="Wen M."/>
            <person name="Mejri S."/>
            <person name="Dirks R."/>
            <person name="Jansen H."/>
            <person name="Henkel C."/>
            <person name="Chen W.J."/>
            <person name="Zahm M."/>
            <person name="Cabau C."/>
            <person name="Klopp C."/>
            <person name="Thompson A.W."/>
            <person name="Robinson-Rechavi M."/>
            <person name="Braasch I."/>
            <person name="Lecointre G."/>
            <person name="Bobe J."/>
            <person name="Postlethwait J.H."/>
            <person name="Berthelot C."/>
            <person name="Roest Crollius H."/>
            <person name="Guiguen Y."/>
        </authorList>
    </citation>
    <scope>NUCLEOTIDE SEQUENCE</scope>
    <source>
        <strain evidence="2">WJC10195</strain>
    </source>
</reference>
<evidence type="ECO:0000256" key="1">
    <source>
        <dbReference type="SAM" id="MobiDB-lite"/>
    </source>
</evidence>